<sequence>MERRLNKIFLKSLLEKENSIVTTEEALKWIKRQNSIIKVEVEQIAFSELESWGFNDSSLSHHSGKFFSIDGLSVTTNYGGKHQWNQPIINQPEIGYLGFITKEFNGVLHFLMQAKVEPGNINYVQLSPTLQATKSNYSRVHKGKAPAYLEYFQKATRENILLDQLQSEQGGRFLKKRNRNIIINVKEELEVLENFMWLSLAQIKELMLIDNIVNMDTRTVISGIPLGNFEYESLSLVSSISEISSHEFNKGLLKSCANDAKGINTLNDVILFITNHKCNFELDVTKIPLSALNDWVIDNTSIHHIDHKYFEIIAAKIKISNREVINWTQPMVKPAQDGICAFICKNINGVLHFLVQAKLECGNFDIIELAPTVQSLTEKFTAKSENPIPYLNYVLEATEDKILFDTLQSEEGGRFYREQNRNMIVFADSGFAEEIPDNFIWMTYSQLQTFIKHNNYINIQARSLMAALSFNLC</sequence>
<evidence type="ECO:0000313" key="2">
    <source>
        <dbReference type="EMBL" id="GGG27068.1"/>
    </source>
</evidence>
<dbReference type="Gene3D" id="3.90.79.40">
    <property type="entry name" value="EvaA sugar 2,3-dehydratase subunit"/>
    <property type="match status" value="2"/>
</dbReference>
<dbReference type="InterPro" id="IPR005212">
    <property type="entry name" value="EvaA-like"/>
</dbReference>
<feature type="domain" description="dTDP-4-dehydro-6-deoxy-alpha-D-glucopyranose 2,3-dehydratase" evidence="1">
    <location>
        <begin position="268"/>
        <end position="468"/>
    </location>
</feature>
<evidence type="ECO:0000313" key="3">
    <source>
        <dbReference type="Proteomes" id="UP000605733"/>
    </source>
</evidence>
<dbReference type="Proteomes" id="UP000605733">
    <property type="component" value="Unassembled WGS sequence"/>
</dbReference>
<reference evidence="3" key="1">
    <citation type="journal article" date="2019" name="Int. J. Syst. Evol. Microbiol.">
        <title>The Global Catalogue of Microorganisms (GCM) 10K type strain sequencing project: providing services to taxonomists for standard genome sequencing and annotation.</title>
        <authorList>
            <consortium name="The Broad Institute Genomics Platform"/>
            <consortium name="The Broad Institute Genome Sequencing Center for Infectious Disease"/>
            <person name="Wu L."/>
            <person name="Ma J."/>
        </authorList>
    </citation>
    <scope>NUCLEOTIDE SEQUENCE [LARGE SCALE GENOMIC DNA]</scope>
    <source>
        <strain evidence="3">CGMCC 1.15422</strain>
    </source>
</reference>
<keyword evidence="3" id="KW-1185">Reference proteome</keyword>
<protein>
    <submittedName>
        <fullName evidence="2">DNDP-4-keto-6-deoxy-glucose-2,3- dehydratase</fullName>
    </submittedName>
</protein>
<evidence type="ECO:0000259" key="1">
    <source>
        <dbReference type="Pfam" id="PF03559"/>
    </source>
</evidence>
<name>A0ABQ1WER5_9FLAO</name>
<dbReference type="Pfam" id="PF03559">
    <property type="entry name" value="Hexose_dehydrat"/>
    <property type="match status" value="2"/>
</dbReference>
<dbReference type="EMBL" id="BMIX01000001">
    <property type="protein sequence ID" value="GGG27068.1"/>
    <property type="molecule type" value="Genomic_DNA"/>
</dbReference>
<feature type="domain" description="dTDP-4-dehydro-6-deoxy-alpha-D-glucopyranose 2,3-dehydratase" evidence="1">
    <location>
        <begin position="24"/>
        <end position="223"/>
    </location>
</feature>
<dbReference type="RefSeq" id="WP_011709903.1">
    <property type="nucleotide sequence ID" value="NZ_BMIX01000001.1"/>
</dbReference>
<comment type="caution">
    <text evidence="2">The sequence shown here is derived from an EMBL/GenBank/DDBJ whole genome shotgun (WGS) entry which is preliminary data.</text>
</comment>
<proteinExistence type="predicted"/>
<dbReference type="InterPro" id="IPR038153">
    <property type="entry name" value="EvaA-like_sf"/>
</dbReference>
<organism evidence="2 3">
    <name type="scientific">Christiangramia forsetii</name>
    <dbReference type="NCBI Taxonomy" id="411153"/>
    <lineage>
        <taxon>Bacteria</taxon>
        <taxon>Pseudomonadati</taxon>
        <taxon>Bacteroidota</taxon>
        <taxon>Flavobacteriia</taxon>
        <taxon>Flavobacteriales</taxon>
        <taxon>Flavobacteriaceae</taxon>
        <taxon>Christiangramia</taxon>
    </lineage>
</organism>
<accession>A0ABQ1WER5</accession>
<gene>
    <name evidence="2" type="ORF">GCM10011532_08120</name>
</gene>